<dbReference type="AlphaFoldDB" id="A0A6L8LJS8"/>
<feature type="transmembrane region" description="Helical" evidence="1">
    <location>
        <begin position="36"/>
        <end position="58"/>
    </location>
</feature>
<comment type="caution">
    <text evidence="3">The sequence shown here is derived from an EMBL/GenBank/DDBJ whole genome shotgun (WGS) entry which is preliminary data.</text>
</comment>
<feature type="transmembrane region" description="Helical" evidence="1">
    <location>
        <begin position="70"/>
        <end position="95"/>
    </location>
</feature>
<dbReference type="InterPro" id="IPR009936">
    <property type="entry name" value="DUF1468"/>
</dbReference>
<evidence type="ECO:0000256" key="1">
    <source>
        <dbReference type="SAM" id="Phobius"/>
    </source>
</evidence>
<evidence type="ECO:0000313" key="4">
    <source>
        <dbReference type="Proteomes" id="UP000479043"/>
    </source>
</evidence>
<feature type="domain" description="DUF1468" evidence="2">
    <location>
        <begin position="6"/>
        <end position="137"/>
    </location>
</feature>
<keyword evidence="1" id="KW-0472">Membrane</keyword>
<name>A0A6L8LJS8_9RHOB</name>
<dbReference type="Proteomes" id="UP000479043">
    <property type="component" value="Unassembled WGS sequence"/>
</dbReference>
<evidence type="ECO:0000313" key="3">
    <source>
        <dbReference type="EMBL" id="MYM56357.1"/>
    </source>
</evidence>
<accession>A0A6L8LJS8</accession>
<feature type="transmembrane region" description="Helical" evidence="1">
    <location>
        <begin position="115"/>
        <end position="140"/>
    </location>
</feature>
<keyword evidence="4" id="KW-1185">Reference proteome</keyword>
<organism evidence="3 4">
    <name type="scientific">Thalassovita mangrovi</name>
    <dbReference type="NCBI Taxonomy" id="2692236"/>
    <lineage>
        <taxon>Bacteria</taxon>
        <taxon>Pseudomonadati</taxon>
        <taxon>Pseudomonadota</taxon>
        <taxon>Alphaproteobacteria</taxon>
        <taxon>Rhodobacterales</taxon>
        <taxon>Roseobacteraceae</taxon>
        <taxon>Thalassovita</taxon>
    </lineage>
</organism>
<protein>
    <recommendedName>
        <fullName evidence="2">DUF1468 domain-containing protein</fullName>
    </recommendedName>
</protein>
<dbReference type="EMBL" id="WWEN01000005">
    <property type="protein sequence ID" value="MYM56357.1"/>
    <property type="molecule type" value="Genomic_DNA"/>
</dbReference>
<proteinExistence type="predicted"/>
<keyword evidence="1" id="KW-0812">Transmembrane</keyword>
<gene>
    <name evidence="3" type="ORF">GR167_13645</name>
</gene>
<sequence>MISLIGPLIMLVAGLGFALGAVASLDLGSFRRMGPGAFPLLVGGLLAVLAAIGVVQGLRQPETALRPDPVAVFGVVAGVTGFAIFTPLAGVLPATGLAVFATSTAIPGVRWAHRLILSLAVSIAVWLIFLVGLGMPFVAIRGM</sequence>
<evidence type="ECO:0000259" key="2">
    <source>
        <dbReference type="Pfam" id="PF07331"/>
    </source>
</evidence>
<reference evidence="3 4" key="1">
    <citation type="submission" date="2020-01" db="EMBL/GenBank/DDBJ databases">
        <authorList>
            <person name="Chen S."/>
        </authorList>
    </citation>
    <scope>NUCLEOTIDE SEQUENCE [LARGE SCALE GENOMIC DNA]</scope>
    <source>
        <strain evidence="3 4">GS-10</strain>
    </source>
</reference>
<keyword evidence="1" id="KW-1133">Transmembrane helix</keyword>
<dbReference type="Pfam" id="PF07331">
    <property type="entry name" value="TctB"/>
    <property type="match status" value="1"/>
</dbReference>
<dbReference type="RefSeq" id="WP_160974258.1">
    <property type="nucleotide sequence ID" value="NZ_WWEN01000005.1"/>
</dbReference>